<gene>
    <name evidence="1" type="ORF">LOC62_04G005262</name>
</gene>
<organism evidence="1 2">
    <name type="scientific">Vanrija pseudolonga</name>
    <dbReference type="NCBI Taxonomy" id="143232"/>
    <lineage>
        <taxon>Eukaryota</taxon>
        <taxon>Fungi</taxon>
        <taxon>Dikarya</taxon>
        <taxon>Basidiomycota</taxon>
        <taxon>Agaricomycotina</taxon>
        <taxon>Tremellomycetes</taxon>
        <taxon>Trichosporonales</taxon>
        <taxon>Trichosporonaceae</taxon>
        <taxon>Vanrija</taxon>
    </lineage>
</organism>
<name>A0AAF0YBM2_9TREE</name>
<sequence>MALDHTAHPDVIDTIVASSAADTLFAVRATSKGLRDTADRVLLSHVELRLRRDPGRLEIVGLDGRPLPSRPELVTVADLTTFEKWYGVDDDAEGAGQGDADDEGGDDLGVGNTDPVLTAHTIASFSALCTLRRMGDGVISHFANSAIFLQVDTLVDFYDMHDYPASHAGHQHWFNLPEINHPCHNMRRYVLHIRIDEASMSADDNVEALFQEVRAVEDMYKTLRDAVFVIHPPARPTPDAIMSTILAAMSYSNELYTMMADAGTTEPLSITFVGLETIEALQPSPAPVGEEAERLQGTMGILRHWKDVAAAGGFECIRVLDDDDPKPSMRFVSMDDWLAELGDRREIEGEWVGRRG</sequence>
<protein>
    <submittedName>
        <fullName evidence="1">Uncharacterized protein</fullName>
    </submittedName>
</protein>
<reference evidence="1" key="1">
    <citation type="submission" date="2023-10" db="EMBL/GenBank/DDBJ databases">
        <authorList>
            <person name="Noh H."/>
        </authorList>
    </citation>
    <scope>NUCLEOTIDE SEQUENCE</scope>
    <source>
        <strain evidence="1">DUCC4014</strain>
    </source>
</reference>
<dbReference type="RefSeq" id="XP_062627773.1">
    <property type="nucleotide sequence ID" value="XM_062771789.1"/>
</dbReference>
<proteinExistence type="predicted"/>
<dbReference type="AlphaFoldDB" id="A0AAF0YBM2"/>
<accession>A0AAF0YBM2</accession>
<dbReference type="EMBL" id="CP086717">
    <property type="protein sequence ID" value="WOO81741.1"/>
    <property type="molecule type" value="Genomic_DNA"/>
</dbReference>
<dbReference type="GeneID" id="87808491"/>
<evidence type="ECO:0000313" key="2">
    <source>
        <dbReference type="Proteomes" id="UP000827549"/>
    </source>
</evidence>
<dbReference type="Proteomes" id="UP000827549">
    <property type="component" value="Chromosome 4"/>
</dbReference>
<keyword evidence="2" id="KW-1185">Reference proteome</keyword>
<evidence type="ECO:0000313" key="1">
    <source>
        <dbReference type="EMBL" id="WOO81741.1"/>
    </source>
</evidence>